<sequence>WERISFLKISLNTQQILPILSENSQKFLITHRNSKMSQLLSPQYYESLELFKNKRLGPEKTIEETKHVMDDLALPIPDNIIVNEIKLDERYRNKSKEYLENGLKKYEDVVDE</sequence>
<feature type="non-terminal residue" evidence="1">
    <location>
        <position position="112"/>
    </location>
</feature>
<dbReference type="AlphaFoldDB" id="A0A9N9IU40"/>
<reference evidence="1" key="1">
    <citation type="submission" date="2021-06" db="EMBL/GenBank/DDBJ databases">
        <authorList>
            <person name="Kallberg Y."/>
            <person name="Tangrot J."/>
            <person name="Rosling A."/>
        </authorList>
    </citation>
    <scope>NUCLEOTIDE SEQUENCE</scope>
    <source>
        <strain evidence="1">87-6 pot B 2015</strain>
    </source>
</reference>
<feature type="non-terminal residue" evidence="1">
    <location>
        <position position="1"/>
    </location>
</feature>
<organism evidence="1 2">
    <name type="scientific">Funneliformis mosseae</name>
    <name type="common">Endomycorrhizal fungus</name>
    <name type="synonym">Glomus mosseae</name>
    <dbReference type="NCBI Taxonomy" id="27381"/>
    <lineage>
        <taxon>Eukaryota</taxon>
        <taxon>Fungi</taxon>
        <taxon>Fungi incertae sedis</taxon>
        <taxon>Mucoromycota</taxon>
        <taxon>Glomeromycotina</taxon>
        <taxon>Glomeromycetes</taxon>
        <taxon>Glomerales</taxon>
        <taxon>Glomeraceae</taxon>
        <taxon>Funneliformis</taxon>
    </lineage>
</organism>
<name>A0A9N9IU40_FUNMO</name>
<evidence type="ECO:0000313" key="1">
    <source>
        <dbReference type="EMBL" id="CAG8748423.1"/>
    </source>
</evidence>
<keyword evidence="2" id="KW-1185">Reference proteome</keyword>
<comment type="caution">
    <text evidence="1">The sequence shown here is derived from an EMBL/GenBank/DDBJ whole genome shotgun (WGS) entry which is preliminary data.</text>
</comment>
<accession>A0A9N9IU40</accession>
<gene>
    <name evidence="1" type="ORF">FMOSSE_LOCUS16514</name>
</gene>
<evidence type="ECO:0000313" key="2">
    <source>
        <dbReference type="Proteomes" id="UP000789375"/>
    </source>
</evidence>
<dbReference type="Proteomes" id="UP000789375">
    <property type="component" value="Unassembled WGS sequence"/>
</dbReference>
<dbReference type="EMBL" id="CAJVPP010023909">
    <property type="protein sequence ID" value="CAG8748423.1"/>
    <property type="molecule type" value="Genomic_DNA"/>
</dbReference>
<protein>
    <submittedName>
        <fullName evidence="1">6961_t:CDS:1</fullName>
    </submittedName>
</protein>
<proteinExistence type="predicted"/>